<reference evidence="3" key="1">
    <citation type="submission" date="2013-10" db="EMBL/GenBank/DDBJ databases">
        <title>Genomic analysis of the causative agents of coccidiosis in chickens.</title>
        <authorList>
            <person name="Reid A.J."/>
            <person name="Blake D."/>
            <person name="Billington K."/>
            <person name="Browne H."/>
            <person name="Dunn M."/>
            <person name="Hung S."/>
            <person name="Kawahara F."/>
            <person name="Miranda-Saavedra D."/>
            <person name="Mourier T."/>
            <person name="Nagra H."/>
            <person name="Otto T.D."/>
            <person name="Rawlings N."/>
            <person name="Sanchez A."/>
            <person name="Sanders M."/>
            <person name="Subramaniam C."/>
            <person name="Tay Y."/>
            <person name="Dear P."/>
            <person name="Doerig C."/>
            <person name="Gruber A."/>
            <person name="Parkinson J."/>
            <person name="Shirley M."/>
            <person name="Wan K.L."/>
            <person name="Berriman M."/>
            <person name="Tomley F."/>
            <person name="Pain A."/>
        </authorList>
    </citation>
    <scope>NUCLEOTIDE SEQUENCE [LARGE SCALE GENOMIC DNA]</scope>
    <source>
        <strain evidence="3">Houghton</strain>
    </source>
</reference>
<dbReference type="PANTHER" id="PTHR33862">
    <property type="entry name" value="OROFACIAL CLEFT 1 CANDIDATE GENE 1 PROTEIN"/>
    <property type="match status" value="1"/>
</dbReference>
<evidence type="ECO:0000256" key="2">
    <source>
        <dbReference type="SAM" id="MobiDB-lite"/>
    </source>
</evidence>
<evidence type="ECO:0000256" key="1">
    <source>
        <dbReference type="SAM" id="Coils"/>
    </source>
</evidence>
<dbReference type="Proteomes" id="UP000030744">
    <property type="component" value="Unassembled WGS sequence"/>
</dbReference>
<evidence type="ECO:0000313" key="4">
    <source>
        <dbReference type="Proteomes" id="UP000030744"/>
    </source>
</evidence>
<reference evidence="3" key="2">
    <citation type="submission" date="2013-10" db="EMBL/GenBank/DDBJ databases">
        <authorList>
            <person name="Aslett M."/>
        </authorList>
    </citation>
    <scope>NUCLEOTIDE SEQUENCE [LARGE SCALE GENOMIC DNA]</scope>
    <source>
        <strain evidence="3">Houghton</strain>
    </source>
</reference>
<feature type="coiled-coil region" evidence="1">
    <location>
        <begin position="252"/>
        <end position="313"/>
    </location>
</feature>
<name>U6KDY9_9EIME</name>
<dbReference type="InterPro" id="IPR031390">
    <property type="entry name" value="OFCC1"/>
</dbReference>
<evidence type="ECO:0000313" key="3">
    <source>
        <dbReference type="EMBL" id="CDJ36245.1"/>
    </source>
</evidence>
<organism evidence="3 4">
    <name type="scientific">Eimeria mitis</name>
    <dbReference type="NCBI Taxonomy" id="44415"/>
    <lineage>
        <taxon>Eukaryota</taxon>
        <taxon>Sar</taxon>
        <taxon>Alveolata</taxon>
        <taxon>Apicomplexa</taxon>
        <taxon>Conoidasida</taxon>
        <taxon>Coccidia</taxon>
        <taxon>Eucoccidiorida</taxon>
        <taxon>Eimeriorina</taxon>
        <taxon>Eimeriidae</taxon>
        <taxon>Eimeria</taxon>
    </lineage>
</organism>
<feature type="region of interest" description="Disordered" evidence="2">
    <location>
        <begin position="1"/>
        <end position="114"/>
    </location>
</feature>
<gene>
    <name evidence="3" type="ORF">EMH_0063010</name>
</gene>
<feature type="compositionally biased region" description="Basic and acidic residues" evidence="2">
    <location>
        <begin position="72"/>
        <end position="82"/>
    </location>
</feature>
<feature type="compositionally biased region" description="Basic residues" evidence="2">
    <location>
        <begin position="28"/>
        <end position="38"/>
    </location>
</feature>
<accession>U6KDY9</accession>
<protein>
    <submittedName>
        <fullName evidence="3">Uncharacterized protein</fullName>
    </submittedName>
</protein>
<sequence length="531" mass="59353">MSDTGEAPAEAGQEPVEGGVDPPNDKERKKHHSKKSKQTRAEGSPATDHTKRSKKSAKQAENGEQGSNPSKSENHPQIETSERKKKKKKAVVVATENAENNEDPADQSQTAASSTTRKSTLLMCDNAAAVALGNLLAIQPVTTSPYGICFTVVPYTPAVIGSPLQRGASTKSEGQEETDEVQWLEDIEDEELDQILAKAKVSEQRVAELKNAISETASNALDGYFDELTKLTQDKAFIVGTADEDKVIAVEQKEAQENIESCVAQQKELQQQQQRLLLYEQVVRKRILDELERREAKLKVLKRQAEKQDLKRQDHLVKLVRECECRMEALMGRRKARLSSVYGLLKKEGEYTAVSRKTEDVKSNERNNFIPMGKSYRVEWLRAPQPLKMQIDLCRALKDKVPDGRYVISVSIWTRIGGTRLRWNGLPSIEEKLLQDAASRKQSKVSLTAVSVPDKEYAENEGFAGAAVTQPVEFRASFRSECLRFDQTLELACPSETDVEPDMCLVFELFLLRGQQSPIDKAKRLMPNAPN</sequence>
<feature type="compositionally biased region" description="Polar residues" evidence="2">
    <location>
        <begin position="62"/>
        <end position="71"/>
    </location>
</feature>
<dbReference type="RefSeq" id="XP_037878534.1">
    <property type="nucleotide sequence ID" value="XM_038022680.1"/>
</dbReference>
<proteinExistence type="predicted"/>
<keyword evidence="1" id="KW-0175">Coiled coil</keyword>
<dbReference type="VEuPathDB" id="ToxoDB:EMH_0063010"/>
<dbReference type="PANTHER" id="PTHR33862:SF3">
    <property type="entry name" value="OROFACIAL CLEFT 1 CANDIDATE GENE 1 PROTEIN"/>
    <property type="match status" value="1"/>
</dbReference>
<keyword evidence="4" id="KW-1185">Reference proteome</keyword>
<dbReference type="AlphaFoldDB" id="U6KDY9"/>
<dbReference type="GeneID" id="60404163"/>
<dbReference type="OrthoDB" id="347244at2759"/>
<dbReference type="EMBL" id="HG735654">
    <property type="protein sequence ID" value="CDJ36245.1"/>
    <property type="molecule type" value="Genomic_DNA"/>
</dbReference>